<evidence type="ECO:0000256" key="1">
    <source>
        <dbReference type="SAM" id="MobiDB-lite"/>
    </source>
</evidence>
<comment type="caution">
    <text evidence="2">The sequence shown here is derived from an EMBL/GenBank/DDBJ whole genome shotgun (WGS) entry which is preliminary data.</text>
</comment>
<feature type="region of interest" description="Disordered" evidence="1">
    <location>
        <begin position="16"/>
        <end position="35"/>
    </location>
</feature>
<dbReference type="EMBL" id="AWUE01019360">
    <property type="protein sequence ID" value="OMO74151.1"/>
    <property type="molecule type" value="Genomic_DNA"/>
</dbReference>
<protein>
    <submittedName>
        <fullName evidence="2">Uncharacterized protein</fullName>
    </submittedName>
</protein>
<feature type="compositionally biased region" description="Polar residues" evidence="1">
    <location>
        <begin position="20"/>
        <end position="29"/>
    </location>
</feature>
<evidence type="ECO:0000313" key="3">
    <source>
        <dbReference type="Proteomes" id="UP000187203"/>
    </source>
</evidence>
<proteinExistence type="predicted"/>
<accession>A0A1R3HVC3</accession>
<keyword evidence="3" id="KW-1185">Reference proteome</keyword>
<reference evidence="3" key="1">
    <citation type="submission" date="2013-09" db="EMBL/GenBank/DDBJ databases">
        <title>Corchorus olitorius genome sequencing.</title>
        <authorList>
            <person name="Alam M."/>
            <person name="Haque M.S."/>
            <person name="Islam M.S."/>
            <person name="Emdad E.M."/>
            <person name="Islam M.M."/>
            <person name="Ahmed B."/>
            <person name="Halim A."/>
            <person name="Hossen Q.M.M."/>
            <person name="Hossain M.Z."/>
            <person name="Ahmed R."/>
            <person name="Khan M.M."/>
            <person name="Islam R."/>
            <person name="Rashid M.M."/>
            <person name="Khan S.A."/>
            <person name="Rahman M.S."/>
            <person name="Alam M."/>
            <person name="Yahiya A.S."/>
            <person name="Khan M.S."/>
            <person name="Azam M.S."/>
            <person name="Haque T."/>
            <person name="Lashkar M.Z.H."/>
            <person name="Akhand A.I."/>
            <person name="Morshed G."/>
            <person name="Roy S."/>
            <person name="Uddin K.S."/>
            <person name="Rabeya T."/>
            <person name="Hossain A.S."/>
            <person name="Chowdhury A."/>
            <person name="Snigdha A.R."/>
            <person name="Mortoza M.S."/>
            <person name="Matin S.A."/>
            <person name="Hoque S.M.E."/>
            <person name="Islam M.K."/>
            <person name="Roy D.K."/>
            <person name="Haider R."/>
            <person name="Moosa M.M."/>
            <person name="Elias S.M."/>
            <person name="Hasan A.M."/>
            <person name="Jahan S."/>
            <person name="Shafiuddin M."/>
            <person name="Mahmood N."/>
            <person name="Shommy N.S."/>
        </authorList>
    </citation>
    <scope>NUCLEOTIDE SEQUENCE [LARGE SCALE GENOMIC DNA]</scope>
    <source>
        <strain evidence="3">cv. O-4</strain>
    </source>
</reference>
<gene>
    <name evidence="2" type="ORF">COLO4_26693</name>
</gene>
<name>A0A1R3HVC3_9ROSI</name>
<organism evidence="2 3">
    <name type="scientific">Corchorus olitorius</name>
    <dbReference type="NCBI Taxonomy" id="93759"/>
    <lineage>
        <taxon>Eukaryota</taxon>
        <taxon>Viridiplantae</taxon>
        <taxon>Streptophyta</taxon>
        <taxon>Embryophyta</taxon>
        <taxon>Tracheophyta</taxon>
        <taxon>Spermatophyta</taxon>
        <taxon>Magnoliopsida</taxon>
        <taxon>eudicotyledons</taxon>
        <taxon>Gunneridae</taxon>
        <taxon>Pentapetalae</taxon>
        <taxon>rosids</taxon>
        <taxon>malvids</taxon>
        <taxon>Malvales</taxon>
        <taxon>Malvaceae</taxon>
        <taxon>Grewioideae</taxon>
        <taxon>Apeibeae</taxon>
        <taxon>Corchorus</taxon>
    </lineage>
</organism>
<dbReference type="Proteomes" id="UP000187203">
    <property type="component" value="Unassembled WGS sequence"/>
</dbReference>
<sequence length="35" mass="3697">MAKSIIPSTLDSEEGDKATLLTSGMQLSSRTEDLA</sequence>
<dbReference type="AlphaFoldDB" id="A0A1R3HVC3"/>
<evidence type="ECO:0000313" key="2">
    <source>
        <dbReference type="EMBL" id="OMO74151.1"/>
    </source>
</evidence>